<dbReference type="Proteomes" id="UP000070501">
    <property type="component" value="Unassembled WGS sequence"/>
</dbReference>
<dbReference type="PANTHER" id="PTHR24123:SF33">
    <property type="entry name" value="PROTEIN HOS4"/>
    <property type="match status" value="1"/>
</dbReference>
<dbReference type="Pfam" id="PF00023">
    <property type="entry name" value="Ank"/>
    <property type="match status" value="1"/>
</dbReference>
<dbReference type="OrthoDB" id="426293at2759"/>
<dbReference type="PROSITE" id="PS50297">
    <property type="entry name" value="ANK_REP_REGION"/>
    <property type="match status" value="2"/>
</dbReference>
<sequence length="441" mass="45838">MGLLELPTELVLAIAGHCADEADVSSLSRCCRLLHEQVTGALYQRNARSSYSSALRHAAMTGHDAGVALALRHGADVEASIDRCSKLPAAAARRVGELRRRVPGESTRECLSPLACAALYGHVGAARLLLDAGADVEAVDIFMNTPLFKAARSGNLELVRLLLDRGADAGARNADGETALWPAICSGNEELVGFLAGKKEGGGGGGGAGLDVNAEATTGSPLVLGATYWDSSTGSTMIEMLLDLGADMSHRNDLGRDALTETIMRGTLASAYVLLDEGAGVSNADNRGMTALSHAVRLRKLALVWRLVEQHGADVDARDTDGLTPLAQLTTGPPVDEEGLAMGARLLALGAHVDGGEHDLGNEAVMGSTPLAYAAYAGARAGANVPETHLKLATLLLEAGADPHARNRRGETPLSYAGESLMGDHMRRVMAELGSISRSSS</sequence>
<keyword evidence="1" id="KW-0677">Repeat</keyword>
<proteinExistence type="predicted"/>
<keyword evidence="2 3" id="KW-0040">ANK repeat</keyword>
<dbReference type="InterPro" id="IPR051165">
    <property type="entry name" value="Multifunctional_ANK_Repeat"/>
</dbReference>
<dbReference type="InParanoid" id="A0A136JH98"/>
<reference evidence="5" key="1">
    <citation type="submission" date="2016-02" db="EMBL/GenBank/DDBJ databases">
        <title>Draft genome sequence of Microdochium bolleyi, a fungal endophyte of beachgrass.</title>
        <authorList>
            <consortium name="DOE Joint Genome Institute"/>
            <person name="David A.S."/>
            <person name="May G."/>
            <person name="Haridas S."/>
            <person name="Lim J."/>
            <person name="Wang M."/>
            <person name="Labutti K."/>
            <person name="Lipzen A."/>
            <person name="Barry K."/>
            <person name="Grigoriev I.V."/>
        </authorList>
    </citation>
    <scope>NUCLEOTIDE SEQUENCE [LARGE SCALE GENOMIC DNA]</scope>
    <source>
        <strain evidence="5">J235TASD1</strain>
    </source>
</reference>
<evidence type="ECO:0000256" key="3">
    <source>
        <dbReference type="PROSITE-ProRule" id="PRU00023"/>
    </source>
</evidence>
<accession>A0A136JH98</accession>
<name>A0A136JH98_9PEZI</name>
<dbReference type="SUPFAM" id="SSF48403">
    <property type="entry name" value="Ankyrin repeat"/>
    <property type="match status" value="1"/>
</dbReference>
<evidence type="ECO:0000256" key="2">
    <source>
        <dbReference type="ARBA" id="ARBA00023043"/>
    </source>
</evidence>
<gene>
    <name evidence="4" type="ORF">Micbo1qcDRAFT_199334</name>
</gene>
<evidence type="ECO:0000313" key="5">
    <source>
        <dbReference type="Proteomes" id="UP000070501"/>
    </source>
</evidence>
<keyword evidence="5" id="KW-1185">Reference proteome</keyword>
<dbReference type="SMART" id="SM00248">
    <property type="entry name" value="ANK"/>
    <property type="match status" value="7"/>
</dbReference>
<feature type="repeat" description="ANK" evidence="3">
    <location>
        <begin position="287"/>
        <end position="320"/>
    </location>
</feature>
<evidence type="ECO:0000256" key="1">
    <source>
        <dbReference type="ARBA" id="ARBA00022737"/>
    </source>
</evidence>
<evidence type="ECO:0000313" key="4">
    <source>
        <dbReference type="EMBL" id="KXJ96532.1"/>
    </source>
</evidence>
<protein>
    <submittedName>
        <fullName evidence="4">Ankyrin repeat-containing domain protein</fullName>
    </submittedName>
</protein>
<dbReference type="InterPro" id="IPR036770">
    <property type="entry name" value="Ankyrin_rpt-contain_sf"/>
</dbReference>
<dbReference type="STRING" id="196109.A0A136JH98"/>
<feature type="repeat" description="ANK" evidence="3">
    <location>
        <begin position="142"/>
        <end position="174"/>
    </location>
</feature>
<dbReference type="Gene3D" id="1.25.40.20">
    <property type="entry name" value="Ankyrin repeat-containing domain"/>
    <property type="match status" value="3"/>
</dbReference>
<organism evidence="4 5">
    <name type="scientific">Microdochium bolleyi</name>
    <dbReference type="NCBI Taxonomy" id="196109"/>
    <lineage>
        <taxon>Eukaryota</taxon>
        <taxon>Fungi</taxon>
        <taxon>Dikarya</taxon>
        <taxon>Ascomycota</taxon>
        <taxon>Pezizomycotina</taxon>
        <taxon>Sordariomycetes</taxon>
        <taxon>Xylariomycetidae</taxon>
        <taxon>Xylariales</taxon>
        <taxon>Microdochiaceae</taxon>
        <taxon>Microdochium</taxon>
    </lineage>
</organism>
<dbReference type="EMBL" id="KQ964245">
    <property type="protein sequence ID" value="KXJ96532.1"/>
    <property type="molecule type" value="Genomic_DNA"/>
</dbReference>
<dbReference type="PROSITE" id="PS50088">
    <property type="entry name" value="ANK_REPEAT"/>
    <property type="match status" value="4"/>
</dbReference>
<feature type="repeat" description="ANK" evidence="3">
    <location>
        <begin position="366"/>
        <end position="408"/>
    </location>
</feature>
<dbReference type="PANTHER" id="PTHR24123">
    <property type="entry name" value="ANKYRIN REPEAT-CONTAINING"/>
    <property type="match status" value="1"/>
</dbReference>
<feature type="repeat" description="ANK" evidence="3">
    <location>
        <begin position="109"/>
        <end position="141"/>
    </location>
</feature>
<dbReference type="InterPro" id="IPR002110">
    <property type="entry name" value="Ankyrin_rpt"/>
</dbReference>
<dbReference type="AlphaFoldDB" id="A0A136JH98"/>
<dbReference type="Pfam" id="PF12796">
    <property type="entry name" value="Ank_2"/>
    <property type="match status" value="2"/>
</dbReference>